<keyword evidence="2" id="KW-1185">Reference proteome</keyword>
<gene>
    <name evidence="1" type="ORF">DJ90_3749</name>
</gene>
<evidence type="ECO:0000313" key="2">
    <source>
        <dbReference type="Proteomes" id="UP000029278"/>
    </source>
</evidence>
<dbReference type="HOGENOM" id="CLU_198297_0_0_9"/>
<name>A0A090ZMP2_PAEMA</name>
<dbReference type="AlphaFoldDB" id="A0A090ZMP2"/>
<evidence type="ECO:0000313" key="1">
    <source>
        <dbReference type="EMBL" id="KFN11515.1"/>
    </source>
</evidence>
<comment type="caution">
    <text evidence="1">The sequence shown here is derived from an EMBL/GenBank/DDBJ whole genome shotgun (WGS) entry which is preliminary data.</text>
</comment>
<accession>A0A090ZMP2</accession>
<proteinExistence type="predicted"/>
<sequence>MWIQLSGTFCPYFPKNALERMHFLATGENSDINFLYFSHMDGCRRNNDIFCPYVFINRWMRKF</sequence>
<protein>
    <submittedName>
        <fullName evidence="1">Uncharacterized protein</fullName>
    </submittedName>
</protein>
<organism evidence="1 2">
    <name type="scientific">Paenibacillus macerans</name>
    <name type="common">Bacillus macerans</name>
    <dbReference type="NCBI Taxonomy" id="44252"/>
    <lineage>
        <taxon>Bacteria</taxon>
        <taxon>Bacillati</taxon>
        <taxon>Bacillota</taxon>
        <taxon>Bacilli</taxon>
        <taxon>Bacillales</taxon>
        <taxon>Paenibacillaceae</taxon>
        <taxon>Paenibacillus</taxon>
    </lineage>
</organism>
<dbReference type="Proteomes" id="UP000029278">
    <property type="component" value="Unassembled WGS sequence"/>
</dbReference>
<reference evidence="1 2" key="1">
    <citation type="submission" date="2014-04" db="EMBL/GenBank/DDBJ databases">
        <authorList>
            <person name="Bishop-Lilly K.A."/>
            <person name="Broomall S.M."/>
            <person name="Chain P.S."/>
            <person name="Chertkov O."/>
            <person name="Coyne S.R."/>
            <person name="Daligault H.E."/>
            <person name="Davenport K.W."/>
            <person name="Erkkila T."/>
            <person name="Frey K.G."/>
            <person name="Gibbons H.S."/>
            <person name="Gu W."/>
            <person name="Jaissle J."/>
            <person name="Johnson S.L."/>
            <person name="Koroleva G.I."/>
            <person name="Ladner J.T."/>
            <person name="Lo C.-C."/>
            <person name="Minogue T.D."/>
            <person name="Munk C."/>
            <person name="Palacios G.F."/>
            <person name="Redden C.L."/>
            <person name="Rosenzweig C.N."/>
            <person name="Scholz M.B."/>
            <person name="Teshima H."/>
            <person name="Xu Y."/>
        </authorList>
    </citation>
    <scope>NUCLEOTIDE SEQUENCE [LARGE SCALE GENOMIC DNA]</scope>
    <source>
        <strain evidence="1 2">8244</strain>
    </source>
</reference>
<dbReference type="EMBL" id="JMQA01000008">
    <property type="protein sequence ID" value="KFN11515.1"/>
    <property type="molecule type" value="Genomic_DNA"/>
</dbReference>